<dbReference type="GO" id="GO:0007166">
    <property type="term" value="P:cell surface receptor signaling pathway"/>
    <property type="evidence" value="ECO:0007669"/>
    <property type="project" value="InterPro"/>
</dbReference>
<dbReference type="InterPro" id="IPR000719">
    <property type="entry name" value="Prot_kinase_dom"/>
</dbReference>
<dbReference type="GO" id="GO:0004672">
    <property type="term" value="F:protein kinase activity"/>
    <property type="evidence" value="ECO:0007669"/>
    <property type="project" value="InterPro"/>
</dbReference>
<evidence type="ECO:0000259" key="2">
    <source>
        <dbReference type="PROSITE" id="PS50011"/>
    </source>
</evidence>
<evidence type="ECO:0000313" key="4">
    <source>
        <dbReference type="Proteomes" id="UP000663851"/>
    </source>
</evidence>
<sequence>MDPTTVLNIIYGTAVLIKKTVEDVKANQQQCKRLGERIDAINQCLTSLNDRDLNRSEIKQSLDNFRKCVQECLDFITQFKEKSSWFARVFYNQNHKEQFQELNLQLSQCANDLNLGINLNQLFDVRIDENDQETDLNTIESKIDDIAQLMEQMKEEQYNHYRGIQENIKQRLNSLKYNLKQDIIKIKDPVKAREIAEEEHAFLHIPFHDLIQEKRIGQGGFADVYRGRWLSRDHEVAIKVIRIQFLDDRIKGDLVNEIS</sequence>
<dbReference type="GO" id="GO:0005524">
    <property type="term" value="F:ATP binding"/>
    <property type="evidence" value="ECO:0007669"/>
    <property type="project" value="UniProtKB-UniRule"/>
</dbReference>
<dbReference type="PROSITE" id="PS50011">
    <property type="entry name" value="PROTEIN_KINASE_DOM"/>
    <property type="match status" value="1"/>
</dbReference>
<gene>
    <name evidence="3" type="ORF">HFQ381_LOCUS19420</name>
</gene>
<evidence type="ECO:0000313" key="3">
    <source>
        <dbReference type="EMBL" id="CAF4391255.1"/>
    </source>
</evidence>
<dbReference type="InterPro" id="IPR059179">
    <property type="entry name" value="MLKL-like_MCAfunc"/>
</dbReference>
<feature type="non-terminal residue" evidence="3">
    <location>
        <position position="259"/>
    </location>
</feature>
<name>A0A820NN30_9BILA</name>
<proteinExistence type="predicted"/>
<keyword evidence="1" id="KW-0067">ATP-binding</keyword>
<dbReference type="Gene3D" id="1.20.930.20">
    <property type="entry name" value="Adaptor protein Cbl, N-terminal domain"/>
    <property type="match status" value="1"/>
</dbReference>
<dbReference type="Proteomes" id="UP000663851">
    <property type="component" value="Unassembled WGS sequence"/>
</dbReference>
<dbReference type="InterPro" id="IPR054000">
    <property type="entry name" value="MLKL_N"/>
</dbReference>
<accession>A0A820NN30</accession>
<dbReference type="EMBL" id="CAJOBO010001574">
    <property type="protein sequence ID" value="CAF4391255.1"/>
    <property type="molecule type" value="Genomic_DNA"/>
</dbReference>
<dbReference type="SUPFAM" id="SSF56112">
    <property type="entry name" value="Protein kinase-like (PK-like)"/>
    <property type="match status" value="1"/>
</dbReference>
<reference evidence="3" key="1">
    <citation type="submission" date="2021-02" db="EMBL/GenBank/DDBJ databases">
        <authorList>
            <person name="Nowell W R."/>
        </authorList>
    </citation>
    <scope>NUCLEOTIDE SEQUENCE</scope>
</reference>
<feature type="domain" description="Protein kinase" evidence="2">
    <location>
        <begin position="210"/>
        <end position="259"/>
    </location>
</feature>
<comment type="caution">
    <text evidence="3">The sequence shown here is derived from an EMBL/GenBank/DDBJ whole genome shotgun (WGS) entry which is preliminary data.</text>
</comment>
<evidence type="ECO:0000256" key="1">
    <source>
        <dbReference type="PROSITE-ProRule" id="PRU10141"/>
    </source>
</evidence>
<dbReference type="PROSITE" id="PS00107">
    <property type="entry name" value="PROTEIN_KINASE_ATP"/>
    <property type="match status" value="1"/>
</dbReference>
<keyword evidence="1" id="KW-0547">Nucleotide-binding</keyword>
<dbReference type="Pfam" id="PF22215">
    <property type="entry name" value="MLKL_N"/>
    <property type="match status" value="1"/>
</dbReference>
<dbReference type="InterPro" id="IPR011009">
    <property type="entry name" value="Kinase-like_dom_sf"/>
</dbReference>
<organism evidence="3 4">
    <name type="scientific">Rotaria socialis</name>
    <dbReference type="NCBI Taxonomy" id="392032"/>
    <lineage>
        <taxon>Eukaryota</taxon>
        <taxon>Metazoa</taxon>
        <taxon>Spiralia</taxon>
        <taxon>Gnathifera</taxon>
        <taxon>Rotifera</taxon>
        <taxon>Eurotatoria</taxon>
        <taxon>Bdelloidea</taxon>
        <taxon>Philodinida</taxon>
        <taxon>Philodinidae</taxon>
        <taxon>Rotaria</taxon>
    </lineage>
</organism>
<protein>
    <recommendedName>
        <fullName evidence="2">Protein kinase domain-containing protein</fullName>
    </recommendedName>
</protein>
<feature type="binding site" evidence="1">
    <location>
        <position position="239"/>
    </location>
    <ligand>
        <name>ATP</name>
        <dbReference type="ChEBI" id="CHEBI:30616"/>
    </ligand>
</feature>
<dbReference type="InterPro" id="IPR017441">
    <property type="entry name" value="Protein_kinase_ATP_BS"/>
</dbReference>
<dbReference type="CDD" id="cd21037">
    <property type="entry name" value="MLKL_NTD"/>
    <property type="match status" value="1"/>
</dbReference>
<dbReference type="AlphaFoldDB" id="A0A820NN30"/>
<dbReference type="PANTHER" id="PTHR35832">
    <property type="entry name" value="OS12G0248400 PROTEIN-RELATED"/>
    <property type="match status" value="1"/>
</dbReference>
<dbReference type="InterPro" id="IPR036537">
    <property type="entry name" value="Adaptor_Cbl_N_dom_sf"/>
</dbReference>
<dbReference type="Gene3D" id="3.30.200.20">
    <property type="entry name" value="Phosphorylase Kinase, domain 1"/>
    <property type="match status" value="1"/>
</dbReference>